<dbReference type="PANTHER" id="PTHR13355:SF11">
    <property type="entry name" value="GLUCOSAMINE 6-PHOSPHATE N-ACETYLTRANSFERASE"/>
    <property type="match status" value="1"/>
</dbReference>
<dbReference type="SUPFAM" id="SSF55729">
    <property type="entry name" value="Acyl-CoA N-acyltransferases (Nat)"/>
    <property type="match status" value="1"/>
</dbReference>
<dbReference type="Pfam" id="PF00583">
    <property type="entry name" value="Acetyltransf_1"/>
    <property type="match status" value="1"/>
</dbReference>
<dbReference type="EMBL" id="MG779346">
    <property type="protein sequence ID" value="AUV58535.1"/>
    <property type="molecule type" value="Genomic_DNA"/>
</dbReference>
<dbReference type="CDD" id="cd04301">
    <property type="entry name" value="NAT_SF"/>
    <property type="match status" value="1"/>
</dbReference>
<dbReference type="InterPro" id="IPR016181">
    <property type="entry name" value="Acyl_CoA_acyltransferase"/>
</dbReference>
<proteinExistence type="predicted"/>
<dbReference type="InterPro" id="IPR000182">
    <property type="entry name" value="GNAT_dom"/>
</dbReference>
<evidence type="ECO:0000313" key="2">
    <source>
        <dbReference type="EMBL" id="AUV58535.1"/>
    </source>
</evidence>
<dbReference type="Gene3D" id="3.40.630.30">
    <property type="match status" value="1"/>
</dbReference>
<sequence>MNLVIQEFSIGDNYEQYLSLLKQLTSLNPNNITRQQFNDQMIKILSNPNHKIIVAKCDDIIVGSITILIEPKIIHDLSYVAHIEDVIVDSNYRSYGIGGELVKKAIEISKQYGCYKVILDCSEKNINFYQKHGFVKKEIQMVNYLD</sequence>
<keyword evidence="2" id="KW-0808">Transferase</keyword>
<organism evidence="2">
    <name type="scientific">Bandra megavirus</name>
    <dbReference type="NCBI Taxonomy" id="2071566"/>
    <lineage>
        <taxon>Viruses</taxon>
        <taxon>Varidnaviria</taxon>
        <taxon>Bamfordvirae</taxon>
        <taxon>Nucleocytoviricota</taxon>
        <taxon>Megaviricetes</taxon>
        <taxon>Imitervirales</taxon>
        <taxon>Mimiviridae</taxon>
        <taxon>Megamimivirinae</taxon>
        <taxon>Megavirus</taxon>
    </lineage>
</organism>
<feature type="domain" description="N-acetyltransferase" evidence="1">
    <location>
        <begin position="3"/>
        <end position="146"/>
    </location>
</feature>
<reference evidence="2" key="1">
    <citation type="submission" date="2018-01" db="EMBL/GenBank/DDBJ databases">
        <title>Draft genome sequence of Bandra megavirus.</title>
        <authorList>
            <person name="Chatterjee A."/>
            <person name="Yadav R."/>
            <person name="Kondabagil K."/>
        </authorList>
    </citation>
    <scope>NUCLEOTIDE SEQUENCE</scope>
    <source>
        <strain evidence="2">KK-1</strain>
    </source>
</reference>
<dbReference type="PROSITE" id="PS51186">
    <property type="entry name" value="GNAT"/>
    <property type="match status" value="1"/>
</dbReference>
<dbReference type="GO" id="GO:0004343">
    <property type="term" value="F:glucosamine 6-phosphate N-acetyltransferase activity"/>
    <property type="evidence" value="ECO:0007669"/>
    <property type="project" value="TreeGrafter"/>
</dbReference>
<evidence type="ECO:0000259" key="1">
    <source>
        <dbReference type="PROSITE" id="PS51186"/>
    </source>
</evidence>
<accession>A0A2K9V8J0</accession>
<dbReference type="PANTHER" id="PTHR13355">
    <property type="entry name" value="GLUCOSAMINE 6-PHOSPHATE N-ACETYLTRANSFERASE"/>
    <property type="match status" value="1"/>
</dbReference>
<protein>
    <submittedName>
        <fullName evidence="2">Glucosamine 6-phosphate n-acetyltransferase</fullName>
    </submittedName>
</protein>
<dbReference type="InterPro" id="IPR039143">
    <property type="entry name" value="GNPNAT1-like"/>
</dbReference>
<name>A0A2K9V8J0_9VIRU</name>